<sequence>MSVQPAPPRAAVPSTTVFKDDLFKGKVLFCTGGHSGICKEMTRALMKHGADAYIVGRKLEKGLTAARELSAATGRKCFFSQVDVRKPDTLKEAVNKCIAEFGRIDYVIAGAAGNFLAPISRISENAFKTVIDIDILGSYNTLKATLPYIRETRGSILFVSATLHFRGLQYQSHVSAAKAGIDALNAVVAVEEGPRGIRSNIISPGPIAGTEGVDRLTPKGQMDKANRIVPLQRLGQFGDVTNATIFLFSEAANWVTGQIFVVDGGEHHTTTSLLPYPDSVLNSEQTDGMIKARA</sequence>
<accession>A0A9P6AP03</accession>
<evidence type="ECO:0000256" key="1">
    <source>
        <dbReference type="ARBA" id="ARBA00022857"/>
    </source>
</evidence>
<reference evidence="6" key="1">
    <citation type="journal article" date="2020" name="Nat. Commun.">
        <title>Large-scale genome sequencing of mycorrhizal fungi provides insights into the early evolution of symbiotic traits.</title>
        <authorList>
            <person name="Miyauchi S."/>
            <person name="Kiss E."/>
            <person name="Kuo A."/>
            <person name="Drula E."/>
            <person name="Kohler A."/>
            <person name="Sanchez-Garcia M."/>
            <person name="Morin E."/>
            <person name="Andreopoulos B."/>
            <person name="Barry K.W."/>
            <person name="Bonito G."/>
            <person name="Buee M."/>
            <person name="Carver A."/>
            <person name="Chen C."/>
            <person name="Cichocki N."/>
            <person name="Clum A."/>
            <person name="Culley D."/>
            <person name="Crous P.W."/>
            <person name="Fauchery L."/>
            <person name="Girlanda M."/>
            <person name="Hayes R.D."/>
            <person name="Keri Z."/>
            <person name="LaButti K."/>
            <person name="Lipzen A."/>
            <person name="Lombard V."/>
            <person name="Magnuson J."/>
            <person name="Maillard F."/>
            <person name="Murat C."/>
            <person name="Nolan M."/>
            <person name="Ohm R.A."/>
            <person name="Pangilinan J."/>
            <person name="Pereira M.F."/>
            <person name="Perotto S."/>
            <person name="Peter M."/>
            <person name="Pfister S."/>
            <person name="Riley R."/>
            <person name="Sitrit Y."/>
            <person name="Stielow J.B."/>
            <person name="Szollosi G."/>
            <person name="Zifcakova L."/>
            <person name="Stursova M."/>
            <person name="Spatafora J.W."/>
            <person name="Tedersoo L."/>
            <person name="Vaario L.M."/>
            <person name="Yamada A."/>
            <person name="Yan M."/>
            <person name="Wang P."/>
            <person name="Xu J."/>
            <person name="Bruns T."/>
            <person name="Baldrian P."/>
            <person name="Vilgalys R."/>
            <person name="Dunand C."/>
            <person name="Henrissat B."/>
            <person name="Grigoriev I.V."/>
            <person name="Hibbett D."/>
            <person name="Nagy L.G."/>
            <person name="Martin F.M."/>
        </authorList>
    </citation>
    <scope>NUCLEOTIDE SEQUENCE</scope>
    <source>
        <strain evidence="6">UP504</strain>
    </source>
</reference>
<evidence type="ECO:0000256" key="3">
    <source>
        <dbReference type="ARBA" id="ARBA00026117"/>
    </source>
</evidence>
<evidence type="ECO:0000256" key="5">
    <source>
        <dbReference type="ARBA" id="ARBA00048340"/>
    </source>
</evidence>
<dbReference type="InterPro" id="IPR002347">
    <property type="entry name" value="SDR_fam"/>
</dbReference>
<dbReference type="EMBL" id="MU129045">
    <property type="protein sequence ID" value="KAF9509027.1"/>
    <property type="molecule type" value="Genomic_DNA"/>
</dbReference>
<protein>
    <recommendedName>
        <fullName evidence="3">2,4-dienoyl-CoA reductase [(3E)-enoyl-CoA-producing]</fullName>
        <ecNumber evidence="3">1.3.1.124</ecNumber>
    </recommendedName>
</protein>
<dbReference type="PANTHER" id="PTHR43296">
    <property type="entry name" value="PEROXISOMAL 2,4-DIENOYL-COA REDUCTASE"/>
    <property type="match status" value="1"/>
</dbReference>
<dbReference type="EC" id="1.3.1.124" evidence="3"/>
<dbReference type="OrthoDB" id="2136131at2759"/>
<evidence type="ECO:0000256" key="2">
    <source>
        <dbReference type="ARBA" id="ARBA00023002"/>
    </source>
</evidence>
<comment type="caution">
    <text evidence="6">The sequence shown here is derived from an EMBL/GenBank/DDBJ whole genome shotgun (WGS) entry which is preliminary data.</text>
</comment>
<gene>
    <name evidence="6" type="ORF">BS47DRAFT_184737</name>
</gene>
<name>A0A9P6AP03_9AGAM</name>
<comment type="catalytic activity">
    <reaction evidence="5">
        <text>a (2E,4Z)-dienoyl-CoA + NADPH + H(+) = a 4,5-saturated-(3E)-enoyl-CoA + NADP(+)</text>
        <dbReference type="Rhea" id="RHEA:61892"/>
        <dbReference type="ChEBI" id="CHEBI:15378"/>
        <dbReference type="ChEBI" id="CHEBI:57783"/>
        <dbReference type="ChEBI" id="CHEBI:58349"/>
        <dbReference type="ChEBI" id="CHEBI:85099"/>
        <dbReference type="ChEBI" id="CHEBI:85493"/>
        <dbReference type="EC" id="1.3.1.124"/>
    </reaction>
</comment>
<organism evidence="6 7">
    <name type="scientific">Hydnum rufescens UP504</name>
    <dbReference type="NCBI Taxonomy" id="1448309"/>
    <lineage>
        <taxon>Eukaryota</taxon>
        <taxon>Fungi</taxon>
        <taxon>Dikarya</taxon>
        <taxon>Basidiomycota</taxon>
        <taxon>Agaricomycotina</taxon>
        <taxon>Agaricomycetes</taxon>
        <taxon>Cantharellales</taxon>
        <taxon>Hydnaceae</taxon>
        <taxon>Hydnum</taxon>
    </lineage>
</organism>
<dbReference type="GO" id="GO:0008670">
    <property type="term" value="F:2,4-dienoyl-CoA reductase (NADPH) activity"/>
    <property type="evidence" value="ECO:0007669"/>
    <property type="project" value="InterPro"/>
</dbReference>
<evidence type="ECO:0000313" key="7">
    <source>
        <dbReference type="Proteomes" id="UP000886523"/>
    </source>
</evidence>
<dbReference type="Gene3D" id="3.40.50.720">
    <property type="entry name" value="NAD(P)-binding Rossmann-like Domain"/>
    <property type="match status" value="1"/>
</dbReference>
<dbReference type="Proteomes" id="UP000886523">
    <property type="component" value="Unassembled WGS sequence"/>
</dbReference>
<dbReference type="GO" id="GO:0005777">
    <property type="term" value="C:peroxisome"/>
    <property type="evidence" value="ECO:0007669"/>
    <property type="project" value="TreeGrafter"/>
</dbReference>
<proteinExistence type="predicted"/>
<comment type="catalytic activity">
    <reaction evidence="4">
        <text>a (2E,4E)-dienoyl-CoA + NADPH + H(+) = a 4,5-saturated-(3E)-enoyl-CoA + NADP(+)</text>
        <dbReference type="Rhea" id="RHEA:45912"/>
        <dbReference type="ChEBI" id="CHEBI:15378"/>
        <dbReference type="ChEBI" id="CHEBI:57783"/>
        <dbReference type="ChEBI" id="CHEBI:58349"/>
        <dbReference type="ChEBI" id="CHEBI:85101"/>
        <dbReference type="ChEBI" id="CHEBI:85493"/>
        <dbReference type="EC" id="1.3.1.124"/>
    </reaction>
</comment>
<dbReference type="PANTHER" id="PTHR43296:SF2">
    <property type="entry name" value="PEROXISOMAL 2,4-DIENOYL-COA REDUCTASE [(3E)-ENOYL-COA-PRODUCING]"/>
    <property type="match status" value="1"/>
</dbReference>
<keyword evidence="7" id="KW-1185">Reference proteome</keyword>
<dbReference type="GO" id="GO:0009062">
    <property type="term" value="P:fatty acid catabolic process"/>
    <property type="evidence" value="ECO:0007669"/>
    <property type="project" value="InterPro"/>
</dbReference>
<evidence type="ECO:0000256" key="4">
    <source>
        <dbReference type="ARBA" id="ARBA00048009"/>
    </source>
</evidence>
<keyword evidence="1" id="KW-0521">NADP</keyword>
<dbReference type="InterPro" id="IPR045017">
    <property type="entry name" value="DECR2-like"/>
</dbReference>
<dbReference type="PRINTS" id="PR00081">
    <property type="entry name" value="GDHRDH"/>
</dbReference>
<keyword evidence="2" id="KW-0560">Oxidoreductase</keyword>
<dbReference type="AlphaFoldDB" id="A0A9P6AP03"/>
<dbReference type="SUPFAM" id="SSF51735">
    <property type="entry name" value="NAD(P)-binding Rossmann-fold domains"/>
    <property type="match status" value="1"/>
</dbReference>
<dbReference type="CDD" id="cd05369">
    <property type="entry name" value="TER_DECR_SDR_a"/>
    <property type="match status" value="1"/>
</dbReference>
<evidence type="ECO:0000313" key="6">
    <source>
        <dbReference type="EMBL" id="KAF9509027.1"/>
    </source>
</evidence>
<dbReference type="InterPro" id="IPR036291">
    <property type="entry name" value="NAD(P)-bd_dom_sf"/>
</dbReference>
<dbReference type="Pfam" id="PF13561">
    <property type="entry name" value="adh_short_C2"/>
    <property type="match status" value="1"/>
</dbReference>